<dbReference type="InterPro" id="IPR036909">
    <property type="entry name" value="Cyt_c-like_dom_sf"/>
</dbReference>
<organism evidence="8 9">
    <name type="scientific">Deinobacterium chartae</name>
    <dbReference type="NCBI Taxonomy" id="521158"/>
    <lineage>
        <taxon>Bacteria</taxon>
        <taxon>Thermotogati</taxon>
        <taxon>Deinococcota</taxon>
        <taxon>Deinococci</taxon>
        <taxon>Deinococcales</taxon>
        <taxon>Deinococcaceae</taxon>
        <taxon>Deinobacterium</taxon>
    </lineage>
</organism>
<gene>
    <name evidence="8" type="ORF">HNR42_001614</name>
</gene>
<feature type="domain" description="Cytochrome c" evidence="7">
    <location>
        <begin position="273"/>
        <end position="348"/>
    </location>
</feature>
<reference evidence="8 9" key="1">
    <citation type="submission" date="2020-08" db="EMBL/GenBank/DDBJ databases">
        <title>Genomic Encyclopedia of Type Strains, Phase IV (KMG-IV): sequencing the most valuable type-strain genomes for metagenomic binning, comparative biology and taxonomic classification.</title>
        <authorList>
            <person name="Goeker M."/>
        </authorList>
    </citation>
    <scope>NUCLEOTIDE SEQUENCE [LARGE SCALE GENOMIC DNA]</scope>
    <source>
        <strain evidence="8 9">DSM 21458</strain>
    </source>
</reference>
<dbReference type="InterPro" id="IPR009056">
    <property type="entry name" value="Cyt_c-like_dom"/>
</dbReference>
<evidence type="ECO:0000256" key="1">
    <source>
        <dbReference type="ARBA" id="ARBA00022448"/>
    </source>
</evidence>
<dbReference type="Proteomes" id="UP000569951">
    <property type="component" value="Unassembled WGS sequence"/>
</dbReference>
<evidence type="ECO:0000256" key="4">
    <source>
        <dbReference type="ARBA" id="ARBA00022982"/>
    </source>
</evidence>
<keyword evidence="4" id="KW-0249">Electron transport</keyword>
<keyword evidence="9" id="KW-1185">Reference proteome</keyword>
<dbReference type="Pfam" id="PF13442">
    <property type="entry name" value="Cytochrome_CBB3"/>
    <property type="match status" value="1"/>
</dbReference>
<name>A0A841I1B2_9DEIO</name>
<keyword evidence="2 6" id="KW-0349">Heme</keyword>
<evidence type="ECO:0000256" key="6">
    <source>
        <dbReference type="PROSITE-ProRule" id="PRU00433"/>
    </source>
</evidence>
<evidence type="ECO:0000313" key="9">
    <source>
        <dbReference type="Proteomes" id="UP000569951"/>
    </source>
</evidence>
<dbReference type="InterPro" id="IPR011990">
    <property type="entry name" value="TPR-like_helical_dom_sf"/>
</dbReference>
<accession>A0A841I1B2</accession>
<evidence type="ECO:0000259" key="7">
    <source>
        <dbReference type="PROSITE" id="PS51007"/>
    </source>
</evidence>
<sequence>MIPLLLLTAALIYAVLSPTLRPPRIALEDVHRRELEEERDLLLDALRELDSDLERGEIPAEEHARLRLRYTTQAARLIAALDDLSPAPAQAASPARPAAGLAAGATLAVVLLLGAAAFTVVPELQLLGVAPADAQRLRDVSRLPALEARAERTRSVADLRALADAAFNVERYDVAGPAYGEVLRQEPRDPQALRRFGFLLLDRPEYRQQALSLIQASVQAAPKDPEGQLLLGAALARSGQSQQALEALETFRRLAPERRDADALIAQLRDREGQAAGGAELFAQNCAACHGPGGEGGPGGPNLTGSPALRDPAALRAVITRGTGAMPAFPNLQGEALEALVRFVQGLGR</sequence>
<dbReference type="SUPFAM" id="SSF48452">
    <property type="entry name" value="TPR-like"/>
    <property type="match status" value="1"/>
</dbReference>
<dbReference type="GO" id="GO:0020037">
    <property type="term" value="F:heme binding"/>
    <property type="evidence" value="ECO:0007669"/>
    <property type="project" value="InterPro"/>
</dbReference>
<dbReference type="RefSeq" id="WP_183986366.1">
    <property type="nucleotide sequence ID" value="NZ_JACHHG010000005.1"/>
</dbReference>
<comment type="caution">
    <text evidence="8">The sequence shown here is derived from an EMBL/GenBank/DDBJ whole genome shotgun (WGS) entry which is preliminary data.</text>
</comment>
<dbReference type="InterPro" id="IPR051811">
    <property type="entry name" value="Cytochrome_c550/c551-like"/>
</dbReference>
<dbReference type="PANTHER" id="PTHR37823">
    <property type="entry name" value="CYTOCHROME C-553-LIKE"/>
    <property type="match status" value="1"/>
</dbReference>
<protein>
    <submittedName>
        <fullName evidence="8">Mono/diheme cytochrome c family protein</fullName>
    </submittedName>
</protein>
<dbReference type="GO" id="GO:0046872">
    <property type="term" value="F:metal ion binding"/>
    <property type="evidence" value="ECO:0007669"/>
    <property type="project" value="UniProtKB-KW"/>
</dbReference>
<dbReference type="AlphaFoldDB" id="A0A841I1B2"/>
<evidence type="ECO:0000256" key="5">
    <source>
        <dbReference type="ARBA" id="ARBA00023004"/>
    </source>
</evidence>
<dbReference type="GO" id="GO:0009055">
    <property type="term" value="F:electron transfer activity"/>
    <property type="evidence" value="ECO:0007669"/>
    <property type="project" value="InterPro"/>
</dbReference>
<keyword evidence="3 6" id="KW-0479">Metal-binding</keyword>
<dbReference type="PROSITE" id="PS51007">
    <property type="entry name" value="CYTC"/>
    <property type="match status" value="1"/>
</dbReference>
<dbReference type="SUPFAM" id="SSF46626">
    <property type="entry name" value="Cytochrome c"/>
    <property type="match status" value="1"/>
</dbReference>
<keyword evidence="5 6" id="KW-0408">Iron</keyword>
<keyword evidence="1" id="KW-0813">Transport</keyword>
<dbReference type="Gene3D" id="1.25.40.10">
    <property type="entry name" value="Tetratricopeptide repeat domain"/>
    <property type="match status" value="1"/>
</dbReference>
<dbReference type="Gene3D" id="1.10.760.10">
    <property type="entry name" value="Cytochrome c-like domain"/>
    <property type="match status" value="1"/>
</dbReference>
<dbReference type="PANTHER" id="PTHR37823:SF4">
    <property type="entry name" value="MENAQUINOL-CYTOCHROME C REDUCTASE CYTOCHROME B_C SUBUNIT"/>
    <property type="match status" value="1"/>
</dbReference>
<proteinExistence type="predicted"/>
<evidence type="ECO:0000256" key="3">
    <source>
        <dbReference type="ARBA" id="ARBA00022723"/>
    </source>
</evidence>
<evidence type="ECO:0000313" key="8">
    <source>
        <dbReference type="EMBL" id="MBB6098189.1"/>
    </source>
</evidence>
<dbReference type="EMBL" id="JACHHG010000005">
    <property type="protein sequence ID" value="MBB6098189.1"/>
    <property type="molecule type" value="Genomic_DNA"/>
</dbReference>
<evidence type="ECO:0000256" key="2">
    <source>
        <dbReference type="ARBA" id="ARBA00022617"/>
    </source>
</evidence>